<organism evidence="2 3">
    <name type="scientific">Actinomyces denticolens</name>
    <dbReference type="NCBI Taxonomy" id="52767"/>
    <lineage>
        <taxon>Bacteria</taxon>
        <taxon>Bacillati</taxon>
        <taxon>Actinomycetota</taxon>
        <taxon>Actinomycetes</taxon>
        <taxon>Actinomycetales</taxon>
        <taxon>Actinomycetaceae</taxon>
        <taxon>Actinomyces</taxon>
    </lineage>
</organism>
<dbReference type="RefSeq" id="WP_073453591.1">
    <property type="nucleotide sequence ID" value="NZ_FQYL01000010.1"/>
</dbReference>
<dbReference type="Pfam" id="PF05368">
    <property type="entry name" value="NmrA"/>
    <property type="match status" value="1"/>
</dbReference>
<dbReference type="InterPro" id="IPR051604">
    <property type="entry name" value="Ergot_Alk_Oxidoreductase"/>
</dbReference>
<evidence type="ECO:0000313" key="2">
    <source>
        <dbReference type="EMBL" id="SHJ07563.1"/>
    </source>
</evidence>
<dbReference type="Gene3D" id="3.40.50.720">
    <property type="entry name" value="NAD(P)-binding Rossmann-like Domain"/>
    <property type="match status" value="1"/>
</dbReference>
<name>A0ABY1IEX6_9ACTO</name>
<dbReference type="Gene3D" id="3.90.25.10">
    <property type="entry name" value="UDP-galactose 4-epimerase, domain 1"/>
    <property type="match status" value="1"/>
</dbReference>
<dbReference type="InterPro" id="IPR036291">
    <property type="entry name" value="NAD(P)-bd_dom_sf"/>
</dbReference>
<dbReference type="EMBL" id="FQYL01000010">
    <property type="protein sequence ID" value="SHJ07563.1"/>
    <property type="molecule type" value="Genomic_DNA"/>
</dbReference>
<dbReference type="PANTHER" id="PTHR43162">
    <property type="match status" value="1"/>
</dbReference>
<dbReference type="PANTHER" id="PTHR43162:SF1">
    <property type="entry name" value="PRESTALK A DIFFERENTIATION PROTEIN A"/>
    <property type="match status" value="1"/>
</dbReference>
<sequence>MAFIVHGATGAQGSPVLSSLRAAGADAVAAVRHPGPAAAGQRTIAIDLADAAALTRLYTGADGVFIHLPLGPAETARAQAAAISAAIAAGAPGRVVISTSGQVVDEPSSALQAPGDSPIISLIRAAEESGVPTSVVAPRLFLENLLLPVVVEPLRDRGVLRYPLAADYPVSWASHDDVAEAAVRLLTGEAHPGVVGVGALPGLTGEDLAGAFSERLGRRIRFEEIAPADFGALLEPLFGPASAGVAQLYATLATAPGDLIRPETSAQRALGIEPRPVVQWLAEQGVR</sequence>
<evidence type="ECO:0000313" key="3">
    <source>
        <dbReference type="Proteomes" id="UP000184390"/>
    </source>
</evidence>
<evidence type="ECO:0000259" key="1">
    <source>
        <dbReference type="Pfam" id="PF05368"/>
    </source>
</evidence>
<dbReference type="InterPro" id="IPR008030">
    <property type="entry name" value="NmrA-like"/>
</dbReference>
<protein>
    <submittedName>
        <fullName evidence="2">Uncharacterized conserved protein YbjT, contains NAD(P)-binding and DUF2867 domains</fullName>
    </submittedName>
</protein>
<accession>A0ABY1IEX6</accession>
<keyword evidence="3" id="KW-1185">Reference proteome</keyword>
<comment type="caution">
    <text evidence="2">The sequence shown here is derived from an EMBL/GenBank/DDBJ whole genome shotgun (WGS) entry which is preliminary data.</text>
</comment>
<feature type="domain" description="NmrA-like" evidence="1">
    <location>
        <begin position="4"/>
        <end position="232"/>
    </location>
</feature>
<dbReference type="Proteomes" id="UP000184390">
    <property type="component" value="Unassembled WGS sequence"/>
</dbReference>
<gene>
    <name evidence="2" type="ORF">SAMN05216246_11048</name>
</gene>
<dbReference type="SUPFAM" id="SSF51735">
    <property type="entry name" value="NAD(P)-binding Rossmann-fold domains"/>
    <property type="match status" value="1"/>
</dbReference>
<reference evidence="2 3" key="1">
    <citation type="submission" date="2016-11" db="EMBL/GenBank/DDBJ databases">
        <authorList>
            <person name="Varghese N."/>
            <person name="Submissions S."/>
        </authorList>
    </citation>
    <scope>NUCLEOTIDE SEQUENCE [LARGE SCALE GENOMIC DNA]</scope>
    <source>
        <strain evidence="2 3">PA</strain>
    </source>
</reference>
<proteinExistence type="predicted"/>